<evidence type="ECO:0000256" key="1">
    <source>
        <dbReference type="SAM" id="MobiDB-lite"/>
    </source>
</evidence>
<comment type="caution">
    <text evidence="2">The sequence shown here is derived from an EMBL/GenBank/DDBJ whole genome shotgun (WGS) entry which is preliminary data.</text>
</comment>
<protein>
    <submittedName>
        <fullName evidence="2">Uncharacterized protein</fullName>
    </submittedName>
</protein>
<reference evidence="2 3" key="1">
    <citation type="journal article" date="2020" name="ISME J.">
        <title>Uncovering the hidden diversity of litter-decomposition mechanisms in mushroom-forming fungi.</title>
        <authorList>
            <person name="Floudas D."/>
            <person name="Bentzer J."/>
            <person name="Ahren D."/>
            <person name="Johansson T."/>
            <person name="Persson P."/>
            <person name="Tunlid A."/>
        </authorList>
    </citation>
    <scope>NUCLEOTIDE SEQUENCE [LARGE SCALE GENOMIC DNA]</scope>
    <source>
        <strain evidence="2 3">CBS 101986</strain>
    </source>
</reference>
<feature type="region of interest" description="Disordered" evidence="1">
    <location>
        <begin position="108"/>
        <end position="138"/>
    </location>
</feature>
<dbReference type="AlphaFoldDB" id="A0A8H5ESA5"/>
<organism evidence="2 3">
    <name type="scientific">Psilocybe cf. subviscida</name>
    <dbReference type="NCBI Taxonomy" id="2480587"/>
    <lineage>
        <taxon>Eukaryota</taxon>
        <taxon>Fungi</taxon>
        <taxon>Dikarya</taxon>
        <taxon>Basidiomycota</taxon>
        <taxon>Agaricomycotina</taxon>
        <taxon>Agaricomycetes</taxon>
        <taxon>Agaricomycetidae</taxon>
        <taxon>Agaricales</taxon>
        <taxon>Agaricineae</taxon>
        <taxon>Strophariaceae</taxon>
        <taxon>Psilocybe</taxon>
    </lineage>
</organism>
<evidence type="ECO:0000313" key="3">
    <source>
        <dbReference type="Proteomes" id="UP000567179"/>
    </source>
</evidence>
<dbReference type="Proteomes" id="UP000567179">
    <property type="component" value="Unassembled WGS sequence"/>
</dbReference>
<feature type="region of interest" description="Disordered" evidence="1">
    <location>
        <begin position="18"/>
        <end position="54"/>
    </location>
</feature>
<proteinExistence type="predicted"/>
<keyword evidence="3" id="KW-1185">Reference proteome</keyword>
<name>A0A8H5ESA5_9AGAR</name>
<evidence type="ECO:0000313" key="2">
    <source>
        <dbReference type="EMBL" id="KAF5310228.1"/>
    </source>
</evidence>
<feature type="compositionally biased region" description="Acidic residues" evidence="1">
    <location>
        <begin position="27"/>
        <end position="36"/>
    </location>
</feature>
<dbReference type="EMBL" id="JAACJJ010000058">
    <property type="protein sequence ID" value="KAF5310228.1"/>
    <property type="molecule type" value="Genomic_DNA"/>
</dbReference>
<sequence length="192" mass="20423">MRELTMLCINSGDNIVDTGPVLTDSIEGSEDGESSDDLTGGQIAHNGAESDLSYTTDPEHQVLGAEYVPDFEIDQGLPSTASGEIGQLHSAAMAETVVPHALLPPLPLSTSMDIDHEAPSAPTDTPPVITQSKPSESEGCRYGLCRKAPGSSAIDELKKCTSCDINALTHLKNGNFQCANKTCTTQWNYWTI</sequence>
<gene>
    <name evidence="2" type="ORF">D9619_010412</name>
</gene>
<accession>A0A8H5ESA5</accession>